<dbReference type="EMBL" id="JANPWB010000015">
    <property type="protein sequence ID" value="KAJ1093844.1"/>
    <property type="molecule type" value="Genomic_DNA"/>
</dbReference>
<name>A0AAV7LTZ7_PLEWA</name>
<comment type="caution">
    <text evidence="1">The sequence shown here is derived from an EMBL/GenBank/DDBJ whole genome shotgun (WGS) entry which is preliminary data.</text>
</comment>
<organism evidence="1 2">
    <name type="scientific">Pleurodeles waltl</name>
    <name type="common">Iberian ribbed newt</name>
    <dbReference type="NCBI Taxonomy" id="8319"/>
    <lineage>
        <taxon>Eukaryota</taxon>
        <taxon>Metazoa</taxon>
        <taxon>Chordata</taxon>
        <taxon>Craniata</taxon>
        <taxon>Vertebrata</taxon>
        <taxon>Euteleostomi</taxon>
        <taxon>Amphibia</taxon>
        <taxon>Batrachia</taxon>
        <taxon>Caudata</taxon>
        <taxon>Salamandroidea</taxon>
        <taxon>Salamandridae</taxon>
        <taxon>Pleurodelinae</taxon>
        <taxon>Pleurodeles</taxon>
    </lineage>
</organism>
<protein>
    <submittedName>
        <fullName evidence="1">Uncharacterized protein</fullName>
    </submittedName>
</protein>
<sequence>MGLGPPVLPLQSAPLCARLMSAPCRESPHLSHQTWRPRVRMYLVGEESVVMFCTVHVK</sequence>
<gene>
    <name evidence="1" type="ORF">NDU88_006933</name>
</gene>
<evidence type="ECO:0000313" key="2">
    <source>
        <dbReference type="Proteomes" id="UP001066276"/>
    </source>
</evidence>
<dbReference type="Proteomes" id="UP001066276">
    <property type="component" value="Chromosome 11"/>
</dbReference>
<accession>A0AAV7LTZ7</accession>
<dbReference type="AlphaFoldDB" id="A0AAV7LTZ7"/>
<keyword evidence="2" id="KW-1185">Reference proteome</keyword>
<reference evidence="1" key="1">
    <citation type="journal article" date="2022" name="bioRxiv">
        <title>Sequencing and chromosome-scale assembly of the giantPleurodeles waltlgenome.</title>
        <authorList>
            <person name="Brown T."/>
            <person name="Elewa A."/>
            <person name="Iarovenko S."/>
            <person name="Subramanian E."/>
            <person name="Araus A.J."/>
            <person name="Petzold A."/>
            <person name="Susuki M."/>
            <person name="Suzuki K.-i.T."/>
            <person name="Hayashi T."/>
            <person name="Toyoda A."/>
            <person name="Oliveira C."/>
            <person name="Osipova E."/>
            <person name="Leigh N.D."/>
            <person name="Simon A."/>
            <person name="Yun M.H."/>
        </authorList>
    </citation>
    <scope>NUCLEOTIDE SEQUENCE</scope>
    <source>
        <strain evidence="1">20211129_DDA</strain>
        <tissue evidence="1">Liver</tissue>
    </source>
</reference>
<evidence type="ECO:0000313" key="1">
    <source>
        <dbReference type="EMBL" id="KAJ1093844.1"/>
    </source>
</evidence>
<proteinExistence type="predicted"/>